<dbReference type="Pfam" id="PF04977">
    <property type="entry name" value="DivIC"/>
    <property type="match status" value="1"/>
</dbReference>
<proteinExistence type="predicted"/>
<sequence length="100" mass="11965">MKSQSSNILLRIIKNFYFLIGVSFLVWMIFFDSNSLTNQRKLDKSIEELESEKAFYQQGIEEMHKNLKELNSDPSELEKFAREKYLFKKKGEKIYLLESE</sequence>
<dbReference type="RefSeq" id="WP_346823622.1">
    <property type="nucleotide sequence ID" value="NZ_JBDKWZ010000017.1"/>
</dbReference>
<evidence type="ECO:0000313" key="3">
    <source>
        <dbReference type="EMBL" id="MEN7550840.1"/>
    </source>
</evidence>
<dbReference type="EMBL" id="JBDKWZ010000017">
    <property type="protein sequence ID" value="MEN7550840.1"/>
    <property type="molecule type" value="Genomic_DNA"/>
</dbReference>
<keyword evidence="4" id="KW-1185">Reference proteome</keyword>
<feature type="transmembrane region" description="Helical" evidence="2">
    <location>
        <begin position="12"/>
        <end position="31"/>
    </location>
</feature>
<protein>
    <submittedName>
        <fullName evidence="3">Septum formation initiator family protein</fullName>
    </submittedName>
</protein>
<accession>A0AAW9S6M7</accession>
<evidence type="ECO:0000313" key="4">
    <source>
        <dbReference type="Proteomes" id="UP001403385"/>
    </source>
</evidence>
<dbReference type="Proteomes" id="UP001403385">
    <property type="component" value="Unassembled WGS sequence"/>
</dbReference>
<name>A0AAW9S6M7_9BACT</name>
<evidence type="ECO:0000256" key="1">
    <source>
        <dbReference type="SAM" id="Coils"/>
    </source>
</evidence>
<gene>
    <name evidence="3" type="ORF">AAG747_23165</name>
</gene>
<organism evidence="3 4">
    <name type="scientific">Rapidithrix thailandica</name>
    <dbReference type="NCBI Taxonomy" id="413964"/>
    <lineage>
        <taxon>Bacteria</taxon>
        <taxon>Pseudomonadati</taxon>
        <taxon>Bacteroidota</taxon>
        <taxon>Cytophagia</taxon>
        <taxon>Cytophagales</taxon>
        <taxon>Flammeovirgaceae</taxon>
        <taxon>Rapidithrix</taxon>
    </lineage>
</organism>
<keyword evidence="2" id="KW-0472">Membrane</keyword>
<comment type="caution">
    <text evidence="3">The sequence shown here is derived from an EMBL/GenBank/DDBJ whole genome shotgun (WGS) entry which is preliminary data.</text>
</comment>
<evidence type="ECO:0000256" key="2">
    <source>
        <dbReference type="SAM" id="Phobius"/>
    </source>
</evidence>
<keyword evidence="2" id="KW-1133">Transmembrane helix</keyword>
<reference evidence="3 4" key="1">
    <citation type="submission" date="2024-04" db="EMBL/GenBank/DDBJ databases">
        <title>Novel genus in family Flammeovirgaceae.</title>
        <authorList>
            <person name="Nguyen T.H."/>
            <person name="Vuong T.Q."/>
            <person name="Le H."/>
            <person name="Kim S.-G."/>
        </authorList>
    </citation>
    <scope>NUCLEOTIDE SEQUENCE [LARGE SCALE GENOMIC DNA]</scope>
    <source>
        <strain evidence="3 4">JCM 23209</strain>
    </source>
</reference>
<keyword evidence="2" id="KW-0812">Transmembrane</keyword>
<feature type="coiled-coil region" evidence="1">
    <location>
        <begin position="46"/>
        <end position="73"/>
    </location>
</feature>
<dbReference type="InterPro" id="IPR007060">
    <property type="entry name" value="FtsL/DivIC"/>
</dbReference>
<dbReference type="AlphaFoldDB" id="A0AAW9S6M7"/>
<keyword evidence="1" id="KW-0175">Coiled coil</keyword>